<sequence>MKPKKRNQLDTSSSINTPLTLLSSPSKGCAGGISGGAGWCRRPSHWCTNERGEEFELAKLPKKEKRQKMIGYILDRGQHSYQNDKKESCLETDD</sequence>
<evidence type="ECO:0000313" key="2">
    <source>
        <dbReference type="EMBL" id="ULT80126.1"/>
    </source>
</evidence>
<dbReference type="Proteomes" id="UP000827892">
    <property type="component" value="Chromosome X"/>
</dbReference>
<proteinExistence type="predicted"/>
<organism evidence="2 3">
    <name type="scientific">Caenorhabditis briggsae</name>
    <dbReference type="NCBI Taxonomy" id="6238"/>
    <lineage>
        <taxon>Eukaryota</taxon>
        <taxon>Metazoa</taxon>
        <taxon>Ecdysozoa</taxon>
        <taxon>Nematoda</taxon>
        <taxon>Chromadorea</taxon>
        <taxon>Rhabditida</taxon>
        <taxon>Rhabditina</taxon>
        <taxon>Rhabditomorpha</taxon>
        <taxon>Rhabditoidea</taxon>
        <taxon>Rhabditidae</taxon>
        <taxon>Peloderinae</taxon>
        <taxon>Caenorhabditis</taxon>
    </lineage>
</organism>
<gene>
    <name evidence="2" type="ORF">L3Y34_010602</name>
</gene>
<feature type="region of interest" description="Disordered" evidence="1">
    <location>
        <begin position="1"/>
        <end position="26"/>
    </location>
</feature>
<evidence type="ECO:0000256" key="1">
    <source>
        <dbReference type="SAM" id="MobiDB-lite"/>
    </source>
</evidence>
<reference evidence="2 3" key="1">
    <citation type="submission" date="2022-05" db="EMBL/GenBank/DDBJ databases">
        <title>Chromosome-level reference genomes for two strains of Caenorhabditis briggsae: an improved platform for comparative genomics.</title>
        <authorList>
            <person name="Stevens L."/>
            <person name="Andersen E.C."/>
        </authorList>
    </citation>
    <scope>NUCLEOTIDE SEQUENCE [LARGE SCALE GENOMIC DNA]</scope>
    <source>
        <strain evidence="2">QX1410_ONT</strain>
        <tissue evidence="2">Whole-organism</tissue>
    </source>
</reference>
<dbReference type="EMBL" id="CP090896">
    <property type="protein sequence ID" value="ULT80126.1"/>
    <property type="molecule type" value="Genomic_DNA"/>
</dbReference>
<feature type="compositionally biased region" description="Polar residues" evidence="1">
    <location>
        <begin position="9"/>
        <end position="26"/>
    </location>
</feature>
<dbReference type="AlphaFoldDB" id="A0AAE9CSU7"/>
<evidence type="ECO:0000313" key="3">
    <source>
        <dbReference type="Proteomes" id="UP000827892"/>
    </source>
</evidence>
<protein>
    <submittedName>
        <fullName evidence="2">Uncharacterized protein</fullName>
    </submittedName>
</protein>
<name>A0AAE9CSU7_CAEBR</name>
<accession>A0AAE9CSU7</accession>